<name>A0A383B667_9ZZZZ</name>
<accession>A0A383B667</accession>
<proteinExistence type="predicted"/>
<sequence length="24" mass="2559">MRSFFILFVGLAVTLDSSTLAQAA</sequence>
<dbReference type="EMBL" id="UINC01197435">
    <property type="protein sequence ID" value="SVE14925.1"/>
    <property type="molecule type" value="Genomic_DNA"/>
</dbReference>
<protein>
    <submittedName>
        <fullName evidence="1">Uncharacterized protein</fullName>
    </submittedName>
</protein>
<reference evidence="1" key="1">
    <citation type="submission" date="2018-05" db="EMBL/GenBank/DDBJ databases">
        <authorList>
            <person name="Lanie J.A."/>
            <person name="Ng W.-L."/>
            <person name="Kazmierczak K.M."/>
            <person name="Andrzejewski T.M."/>
            <person name="Davidsen T.M."/>
            <person name="Wayne K.J."/>
            <person name="Tettelin H."/>
            <person name="Glass J.I."/>
            <person name="Rusch D."/>
            <person name="Podicherti R."/>
            <person name="Tsui H.-C.T."/>
            <person name="Winkler M.E."/>
        </authorList>
    </citation>
    <scope>NUCLEOTIDE SEQUENCE</scope>
</reference>
<dbReference type="AlphaFoldDB" id="A0A383B667"/>
<organism evidence="1">
    <name type="scientific">marine metagenome</name>
    <dbReference type="NCBI Taxonomy" id="408172"/>
    <lineage>
        <taxon>unclassified sequences</taxon>
        <taxon>metagenomes</taxon>
        <taxon>ecological metagenomes</taxon>
    </lineage>
</organism>
<evidence type="ECO:0000313" key="1">
    <source>
        <dbReference type="EMBL" id="SVE14925.1"/>
    </source>
</evidence>
<feature type="non-terminal residue" evidence="1">
    <location>
        <position position="24"/>
    </location>
</feature>
<gene>
    <name evidence="1" type="ORF">METZ01_LOCUS467779</name>
</gene>